<gene>
    <name evidence="2" type="ORF">RF55_25262</name>
</gene>
<dbReference type="AlphaFoldDB" id="A0A0J7JU10"/>
<accession>A0A0J7JU10</accession>
<evidence type="ECO:0000313" key="2">
    <source>
        <dbReference type="EMBL" id="KMQ81768.1"/>
    </source>
</evidence>
<dbReference type="OrthoDB" id="3176171at2759"/>
<comment type="caution">
    <text evidence="2">The sequence shown here is derived from an EMBL/GenBank/DDBJ whole genome shotgun (WGS) entry which is preliminary data.</text>
</comment>
<protein>
    <submittedName>
        <fullName evidence="2">Pul domain-containing protein</fullName>
    </submittedName>
</protein>
<dbReference type="Proteomes" id="UP000036403">
    <property type="component" value="Unassembled WGS sequence"/>
</dbReference>
<organism evidence="2 3">
    <name type="scientific">Lasius niger</name>
    <name type="common">Black garden ant</name>
    <dbReference type="NCBI Taxonomy" id="67767"/>
    <lineage>
        <taxon>Eukaryota</taxon>
        <taxon>Metazoa</taxon>
        <taxon>Ecdysozoa</taxon>
        <taxon>Arthropoda</taxon>
        <taxon>Hexapoda</taxon>
        <taxon>Insecta</taxon>
        <taxon>Pterygota</taxon>
        <taxon>Neoptera</taxon>
        <taxon>Endopterygota</taxon>
        <taxon>Hymenoptera</taxon>
        <taxon>Apocrita</taxon>
        <taxon>Aculeata</taxon>
        <taxon>Formicoidea</taxon>
        <taxon>Formicidae</taxon>
        <taxon>Formicinae</taxon>
        <taxon>Lasius</taxon>
        <taxon>Lasius</taxon>
    </lineage>
</organism>
<dbReference type="InterPro" id="IPR013535">
    <property type="entry name" value="PUL_dom"/>
</dbReference>
<reference evidence="2 3" key="1">
    <citation type="submission" date="2015-04" db="EMBL/GenBank/DDBJ databases">
        <title>Lasius niger genome sequencing.</title>
        <authorList>
            <person name="Konorov E.A."/>
            <person name="Nikitin M.A."/>
            <person name="Kirill M.V."/>
            <person name="Chang P."/>
        </authorList>
    </citation>
    <scope>NUCLEOTIDE SEQUENCE [LARGE SCALE GENOMIC DNA]</scope>
    <source>
        <tissue evidence="2">Whole</tissue>
    </source>
</reference>
<dbReference type="Pfam" id="PF08324">
    <property type="entry name" value="PUL"/>
    <property type="match status" value="1"/>
</dbReference>
<dbReference type="PaxDb" id="67767-A0A0J7JU10"/>
<dbReference type="STRING" id="67767.A0A0J7JU10"/>
<proteinExistence type="predicted"/>
<dbReference type="InterPro" id="IPR011989">
    <property type="entry name" value="ARM-like"/>
</dbReference>
<sequence length="133" mass="14085">PMIQLIASSFPDDSHNNVRVAASSLLFNLALANRQLRAKDSSKAHLPDGDQVELAASAVEAVGQEEKSAEALRGMLSALGHLVYGTDLDGELADLLRALDAQGTIAAKRKIFPNEKLVSEVADELLGKGLARP</sequence>
<feature type="domain" description="PUL" evidence="1">
    <location>
        <begin position="1"/>
        <end position="128"/>
    </location>
</feature>
<evidence type="ECO:0000313" key="3">
    <source>
        <dbReference type="Proteomes" id="UP000036403"/>
    </source>
</evidence>
<name>A0A0J7JU10_LASNI</name>
<dbReference type="PROSITE" id="PS51396">
    <property type="entry name" value="PUL"/>
    <property type="match status" value="1"/>
</dbReference>
<keyword evidence="3" id="KW-1185">Reference proteome</keyword>
<evidence type="ECO:0000259" key="1">
    <source>
        <dbReference type="PROSITE" id="PS51396"/>
    </source>
</evidence>
<feature type="non-terminal residue" evidence="2">
    <location>
        <position position="1"/>
    </location>
</feature>
<dbReference type="Gene3D" id="1.25.10.10">
    <property type="entry name" value="Leucine-rich Repeat Variant"/>
    <property type="match status" value="1"/>
</dbReference>
<dbReference type="EMBL" id="LBMM01031852">
    <property type="protein sequence ID" value="KMQ81768.1"/>
    <property type="molecule type" value="Genomic_DNA"/>
</dbReference>